<dbReference type="InterPro" id="IPR000888">
    <property type="entry name" value="RmlC-like"/>
</dbReference>
<keyword evidence="5" id="KW-0560">Oxidoreductase</keyword>
<protein>
    <recommendedName>
        <fullName evidence="5">dTDP-4-dehydrorhamnose reductase</fullName>
        <ecNumber evidence="5">1.1.1.133</ecNumber>
    </recommendedName>
</protein>
<dbReference type="GO" id="GO:0008830">
    <property type="term" value="F:dTDP-4-dehydrorhamnose 3,5-epimerase activity"/>
    <property type="evidence" value="ECO:0007669"/>
    <property type="project" value="InterPro"/>
</dbReference>
<feature type="domain" description="RmlD-like substrate binding" evidence="6">
    <location>
        <begin position="192"/>
        <end position="472"/>
    </location>
</feature>
<dbReference type="InterPro" id="IPR005913">
    <property type="entry name" value="dTDP_dehydrorham_reduct"/>
</dbReference>
<comment type="function">
    <text evidence="5">Catalyzes the reduction of dTDP-6-deoxy-L-lyxo-4-hexulose to yield dTDP-L-rhamnose.</text>
</comment>
<evidence type="ECO:0000256" key="4">
    <source>
        <dbReference type="PIRSR" id="PIRSR600888-3"/>
    </source>
</evidence>
<feature type="site" description="Participates in a stacking interaction with the thymidine ring of dTDP-4-oxo-6-deoxyglucose" evidence="4">
    <location>
        <position position="141"/>
    </location>
</feature>
<dbReference type="Gene3D" id="3.90.25.10">
    <property type="entry name" value="UDP-galactose 4-epimerase, domain 1"/>
    <property type="match status" value="1"/>
</dbReference>
<organism evidence="7 8">
    <name type="scientific">Bifidobacterium adolescentis (strain ATCC 15703 / DSM 20083 / NCTC 11814 / E194a)</name>
    <dbReference type="NCBI Taxonomy" id="367928"/>
    <lineage>
        <taxon>Bacteria</taxon>
        <taxon>Bacillati</taxon>
        <taxon>Actinomycetota</taxon>
        <taxon>Actinomycetes</taxon>
        <taxon>Bifidobacteriales</taxon>
        <taxon>Bifidobacteriaceae</taxon>
        <taxon>Bifidobacterium</taxon>
    </lineage>
</organism>
<keyword evidence="8" id="KW-1185">Reference proteome</keyword>
<dbReference type="GO" id="GO:0005829">
    <property type="term" value="C:cytosol"/>
    <property type="evidence" value="ECO:0007669"/>
    <property type="project" value="TreeGrafter"/>
</dbReference>
<feature type="active site" description="Proton acceptor" evidence="3">
    <location>
        <position position="72"/>
    </location>
</feature>
<reference evidence="7 8" key="1">
    <citation type="submission" date="2006-12" db="EMBL/GenBank/DDBJ databases">
        <title>Bifidobacterium adolescentis complete genome sequence.</title>
        <authorList>
            <person name="Suzuki T."/>
            <person name="Tsuda Y."/>
            <person name="Kanou N."/>
            <person name="Inoue T."/>
            <person name="Kumazaki K."/>
            <person name="Nagano S."/>
            <person name="Hirai S."/>
            <person name="Tanaka K."/>
            <person name="Watanabe K."/>
        </authorList>
    </citation>
    <scope>NUCLEOTIDE SEQUENCE [LARGE SCALE GENOMIC DNA]</scope>
    <source>
        <strain evidence="8">ATCC 15703 / DSM 20083 / NCTC 11814 / E194a</strain>
    </source>
</reference>
<evidence type="ECO:0000313" key="8">
    <source>
        <dbReference type="Proteomes" id="UP000008702"/>
    </source>
</evidence>
<feature type="active site" description="Proton donor" evidence="3">
    <location>
        <position position="135"/>
    </location>
</feature>
<dbReference type="STRING" id="367928.BAD_1508"/>
<gene>
    <name evidence="7" type="primary">rmlCD</name>
    <name evidence="7" type="ordered locus">BAD_1508</name>
</gene>
<dbReference type="EC" id="1.1.1.133" evidence="5"/>
<dbReference type="PANTHER" id="PTHR10491">
    <property type="entry name" value="DTDP-4-DEHYDRORHAMNOSE REDUCTASE"/>
    <property type="match status" value="1"/>
</dbReference>
<dbReference type="Proteomes" id="UP000008702">
    <property type="component" value="Chromosome"/>
</dbReference>
<dbReference type="InterPro" id="IPR036291">
    <property type="entry name" value="NAD(P)-bd_dom_sf"/>
</dbReference>
<dbReference type="GO" id="GO:0019305">
    <property type="term" value="P:dTDP-rhamnose biosynthetic process"/>
    <property type="evidence" value="ECO:0007669"/>
    <property type="project" value="UniProtKB-UniPathway"/>
</dbReference>
<dbReference type="InterPro" id="IPR011051">
    <property type="entry name" value="RmlC_Cupin_sf"/>
</dbReference>
<evidence type="ECO:0000259" key="6">
    <source>
        <dbReference type="Pfam" id="PF04321"/>
    </source>
</evidence>
<proteinExistence type="inferred from homology"/>
<dbReference type="UniPathway" id="UPA00124"/>
<dbReference type="Pfam" id="PF00908">
    <property type="entry name" value="dTDP_sugar_isom"/>
    <property type="match status" value="1"/>
</dbReference>
<dbReference type="GO" id="GO:0008831">
    <property type="term" value="F:dTDP-4-dehydrorhamnose reductase activity"/>
    <property type="evidence" value="ECO:0007669"/>
    <property type="project" value="UniProtKB-EC"/>
</dbReference>
<name>A1A3K6_BIFAA</name>
<dbReference type="SUPFAM" id="SSF51182">
    <property type="entry name" value="RmlC-like cupins"/>
    <property type="match status" value="1"/>
</dbReference>
<dbReference type="HOGENOM" id="CLU_045518_6_2_11"/>
<dbReference type="InterPro" id="IPR014710">
    <property type="entry name" value="RmlC-like_jellyroll"/>
</dbReference>
<dbReference type="PANTHER" id="PTHR10491:SF4">
    <property type="entry name" value="METHIONINE ADENOSYLTRANSFERASE 2 SUBUNIT BETA"/>
    <property type="match status" value="1"/>
</dbReference>
<dbReference type="EMBL" id="AP009256">
    <property type="protein sequence ID" value="BAF40289.1"/>
    <property type="molecule type" value="Genomic_DNA"/>
</dbReference>
<comment type="pathway">
    <text evidence="5">Carbohydrate biosynthesis; dTDP-L-rhamnose biosynthesis.</text>
</comment>
<dbReference type="SUPFAM" id="SSF51735">
    <property type="entry name" value="NAD(P)-binding Rossmann-fold domains"/>
    <property type="match status" value="1"/>
</dbReference>
<evidence type="ECO:0000256" key="2">
    <source>
        <dbReference type="ARBA" id="ARBA00010944"/>
    </source>
</evidence>
<dbReference type="AlphaFoldDB" id="A1A3K6"/>
<keyword evidence="5" id="KW-0521">NADP</keyword>
<dbReference type="Pfam" id="PF04321">
    <property type="entry name" value="RmlD_sub_bind"/>
    <property type="match status" value="1"/>
</dbReference>
<evidence type="ECO:0000256" key="3">
    <source>
        <dbReference type="PIRSR" id="PIRSR600888-1"/>
    </source>
</evidence>
<evidence type="ECO:0000256" key="1">
    <source>
        <dbReference type="ARBA" id="ARBA00010154"/>
    </source>
</evidence>
<evidence type="ECO:0000256" key="5">
    <source>
        <dbReference type="RuleBase" id="RU364082"/>
    </source>
</evidence>
<evidence type="ECO:0000313" key="7">
    <source>
        <dbReference type="EMBL" id="BAF40289.1"/>
    </source>
</evidence>
<dbReference type="InterPro" id="IPR029903">
    <property type="entry name" value="RmlD-like-bd"/>
</dbReference>
<comment type="similarity">
    <text evidence="1">Belongs to the dTDP-4-dehydrorhamnose 3,5-epimerase family.</text>
</comment>
<dbReference type="CDD" id="cd05254">
    <property type="entry name" value="dTDP_HR_like_SDR_e"/>
    <property type="match status" value="1"/>
</dbReference>
<dbReference type="Gene3D" id="2.60.120.10">
    <property type="entry name" value="Jelly Rolls"/>
    <property type="match status" value="1"/>
</dbReference>
<accession>A1A3K6</accession>
<dbReference type="Gene3D" id="3.40.50.720">
    <property type="entry name" value="NAD(P)-binding Rossmann-like Domain"/>
    <property type="match status" value="1"/>
</dbReference>
<comment type="similarity">
    <text evidence="2 5">Belongs to the dTDP-4-dehydrorhamnose reductase family.</text>
</comment>
<sequence>MDFMDFEKDLRAVETNIPGLVVFDLPVHGDNRGWFKENWQRAKQTKLGLPDFGPVQNNISYNAKKGVTRGIHAEPWDKYISIAAGSVFGAWVDLRPGESFGQVYTTVLDPSKAIYVPRGVGNSFQALEDGTVYTYLVNAHWSLEQKKTYTFVNLADPDLHIDWPIPLEDSERSEADLHHPMLKDAKPMAPKKTLVLGSKGKLGRAIREYAESHSLENFEYHDADTFDISDTASYENIDWDLYGTIINAAAYTSVDGAETPEGRKAAWTINVRGVRNLAKIATEHRITLVHISSDYVFDGTLQFHKEDENFAPLSVYGQTKAAGDALVENVPQHYLIRSSWIIGEGRNFVTRMLDLAQSGATAEAPNDQFGRLTFTDDMAGAIFHLLNSNAPYGTYNMTGSGRVVSWFDLAQIIFAAANADNSKIIANSVEEYAKENNAALRPHNCSLDLSKIEDAGYQPADWETSLHDYLAKELNK</sequence>
<dbReference type="KEGG" id="bad:BAD_1508"/>